<dbReference type="eggNOG" id="COG0634">
    <property type="taxonomic scope" value="Bacteria"/>
</dbReference>
<evidence type="ECO:0000313" key="8">
    <source>
        <dbReference type="Proteomes" id="UP000254156"/>
    </source>
</evidence>
<dbReference type="Gene3D" id="3.40.50.2020">
    <property type="match status" value="1"/>
</dbReference>
<dbReference type="GO" id="GO:0004422">
    <property type="term" value="F:hypoxanthine phosphoribosyltransferase activity"/>
    <property type="evidence" value="ECO:0007669"/>
    <property type="project" value="TreeGrafter"/>
</dbReference>
<dbReference type="GO" id="GO:0032263">
    <property type="term" value="P:GMP salvage"/>
    <property type="evidence" value="ECO:0007669"/>
    <property type="project" value="TreeGrafter"/>
</dbReference>
<keyword evidence="4" id="KW-0328">Glycosyltransferase</keyword>
<dbReference type="InterPro" id="IPR029057">
    <property type="entry name" value="PRTase-like"/>
</dbReference>
<reference evidence="8 9" key="2">
    <citation type="submission" date="2018-06" db="EMBL/GenBank/DDBJ databases">
        <authorList>
            <consortium name="Pathogen Informatics"/>
            <person name="Doyle S."/>
        </authorList>
    </citation>
    <scope>NUCLEOTIDE SEQUENCE [LARGE SCALE GENOMIC DNA]</scope>
    <source>
        <strain evidence="6 8">NCTC11632</strain>
        <strain evidence="5 9">NCTC13100</strain>
    </source>
</reference>
<dbReference type="GO" id="GO:0032264">
    <property type="term" value="P:IMP salvage"/>
    <property type="evidence" value="ECO:0007669"/>
    <property type="project" value="TreeGrafter"/>
</dbReference>
<evidence type="ECO:0000259" key="3">
    <source>
        <dbReference type="Pfam" id="PF00156"/>
    </source>
</evidence>
<evidence type="ECO:0000313" key="7">
    <source>
        <dbReference type="Proteomes" id="UP000030103"/>
    </source>
</evidence>
<dbReference type="OrthoDB" id="9802824at2"/>
<gene>
    <name evidence="5" type="primary">hpt</name>
    <name evidence="4" type="ORF">HQ47_03995</name>
    <name evidence="6" type="ORF">NCTC11632_01366</name>
    <name evidence="5" type="ORF">NCTC13100_01200</name>
</gene>
<evidence type="ECO:0000313" key="6">
    <source>
        <dbReference type="EMBL" id="SUB89264.1"/>
    </source>
</evidence>
<name>A0A0A2EF62_9PORP</name>
<comment type="catalytic activity">
    <reaction evidence="1">
        <text>GMP + diphosphate = guanine + 5-phospho-alpha-D-ribose 1-diphosphate</text>
        <dbReference type="Rhea" id="RHEA:25424"/>
        <dbReference type="ChEBI" id="CHEBI:16235"/>
        <dbReference type="ChEBI" id="CHEBI:33019"/>
        <dbReference type="ChEBI" id="CHEBI:58017"/>
        <dbReference type="ChEBI" id="CHEBI:58115"/>
        <dbReference type="EC" id="2.4.2.8"/>
    </reaction>
    <physiologicalReaction direction="right-to-left" evidence="1">
        <dbReference type="Rhea" id="RHEA:25426"/>
    </physiologicalReaction>
</comment>
<evidence type="ECO:0000256" key="1">
    <source>
        <dbReference type="ARBA" id="ARBA00048811"/>
    </source>
</evidence>
<dbReference type="Pfam" id="PF00156">
    <property type="entry name" value="Pribosyltran"/>
    <property type="match status" value="1"/>
</dbReference>
<keyword evidence="4" id="KW-0808">Transferase</keyword>
<keyword evidence="7" id="KW-1185">Reference proteome</keyword>
<feature type="domain" description="Phosphoribosyltransferase" evidence="3">
    <location>
        <begin position="18"/>
        <end position="163"/>
    </location>
</feature>
<dbReference type="EC" id="2.4.2.8" evidence="5"/>
<dbReference type="GO" id="GO:0005829">
    <property type="term" value="C:cytosol"/>
    <property type="evidence" value="ECO:0007669"/>
    <property type="project" value="TreeGrafter"/>
</dbReference>
<reference evidence="4 7" key="1">
    <citation type="submission" date="2014-09" db="EMBL/GenBank/DDBJ databases">
        <title>Draft Genome Sequence of Porphyromonas macacae COT-192_OH2859.</title>
        <authorList>
            <person name="Wallis C."/>
            <person name="Deusch O."/>
            <person name="O'Flynn C."/>
            <person name="Davis I."/>
            <person name="Horsfall A."/>
            <person name="Kirkwood N."/>
            <person name="Harris S."/>
            <person name="Eisen J.A."/>
            <person name="Coil D.A."/>
            <person name="Darling A.E."/>
            <person name="Jospin G."/>
            <person name="Alexiev A."/>
        </authorList>
    </citation>
    <scope>NUCLEOTIDE SEQUENCE [LARGE SCALE GENOMIC DNA]</scope>
    <source>
        <strain evidence="7">COT-192 OH2859</strain>
        <strain evidence="4">COT-192_OH2859</strain>
    </source>
</reference>
<comment type="catalytic activity">
    <reaction evidence="2">
        <text>IMP + diphosphate = hypoxanthine + 5-phospho-alpha-D-ribose 1-diphosphate</text>
        <dbReference type="Rhea" id="RHEA:17973"/>
        <dbReference type="ChEBI" id="CHEBI:17368"/>
        <dbReference type="ChEBI" id="CHEBI:33019"/>
        <dbReference type="ChEBI" id="CHEBI:58017"/>
        <dbReference type="ChEBI" id="CHEBI:58053"/>
        <dbReference type="EC" id="2.4.2.8"/>
    </reaction>
    <physiologicalReaction direction="right-to-left" evidence="2">
        <dbReference type="Rhea" id="RHEA:17975"/>
    </physiologicalReaction>
</comment>
<protein>
    <submittedName>
        <fullName evidence="4">Hypoxanthine phosphoribosyltransferase</fullName>
    </submittedName>
    <submittedName>
        <fullName evidence="5">Hypoxanthine-guanine phosphoribosyltransferase</fullName>
        <ecNumber evidence="5">2.4.2.8</ecNumber>
    </submittedName>
</protein>
<dbReference type="GO" id="GO:0006178">
    <property type="term" value="P:guanine salvage"/>
    <property type="evidence" value="ECO:0007669"/>
    <property type="project" value="TreeGrafter"/>
</dbReference>
<dbReference type="Proteomes" id="UP000254263">
    <property type="component" value="Unassembled WGS sequence"/>
</dbReference>
<dbReference type="RefSeq" id="WP_018361253.1">
    <property type="nucleotide sequence ID" value="NZ_JASBZX010000001.1"/>
</dbReference>
<proteinExistence type="predicted"/>
<dbReference type="EMBL" id="UGTF01000002">
    <property type="protein sequence ID" value="SUB89264.1"/>
    <property type="molecule type" value="Genomic_DNA"/>
</dbReference>
<organism evidence="4 7">
    <name type="scientific">Porphyromonas macacae</name>
    <dbReference type="NCBI Taxonomy" id="28115"/>
    <lineage>
        <taxon>Bacteria</taxon>
        <taxon>Pseudomonadati</taxon>
        <taxon>Bacteroidota</taxon>
        <taxon>Bacteroidia</taxon>
        <taxon>Bacteroidales</taxon>
        <taxon>Porphyromonadaceae</taxon>
        <taxon>Porphyromonas</taxon>
    </lineage>
</organism>
<dbReference type="STRING" id="28115.HQ47_03995"/>
<dbReference type="Proteomes" id="UP000254156">
    <property type="component" value="Unassembled WGS sequence"/>
</dbReference>
<dbReference type="EMBL" id="UGTI01000001">
    <property type="protein sequence ID" value="SUB78047.1"/>
    <property type="molecule type" value="Genomic_DNA"/>
</dbReference>
<dbReference type="InterPro" id="IPR000836">
    <property type="entry name" value="PRTase_dom"/>
</dbReference>
<dbReference type="Proteomes" id="UP000030103">
    <property type="component" value="Unassembled WGS sequence"/>
</dbReference>
<dbReference type="SUPFAM" id="SSF53271">
    <property type="entry name" value="PRTase-like"/>
    <property type="match status" value="1"/>
</dbReference>
<evidence type="ECO:0000256" key="2">
    <source>
        <dbReference type="ARBA" id="ARBA00049402"/>
    </source>
</evidence>
<dbReference type="GO" id="GO:0046100">
    <property type="term" value="P:hypoxanthine metabolic process"/>
    <property type="evidence" value="ECO:0007669"/>
    <property type="project" value="TreeGrafter"/>
</dbReference>
<dbReference type="AlphaFoldDB" id="A0A0A2EF62"/>
<dbReference type="PANTHER" id="PTHR43340">
    <property type="entry name" value="HYPOXANTHINE-GUANINE PHOSPHORIBOSYLTRANSFERASE"/>
    <property type="match status" value="1"/>
</dbReference>
<dbReference type="PANTHER" id="PTHR43340:SF1">
    <property type="entry name" value="HYPOXANTHINE PHOSPHORIBOSYLTRANSFERASE"/>
    <property type="match status" value="1"/>
</dbReference>
<evidence type="ECO:0000313" key="5">
    <source>
        <dbReference type="EMBL" id="SUB78047.1"/>
    </source>
</evidence>
<evidence type="ECO:0000313" key="9">
    <source>
        <dbReference type="Proteomes" id="UP000254263"/>
    </source>
</evidence>
<dbReference type="CDD" id="cd06223">
    <property type="entry name" value="PRTases_typeI"/>
    <property type="match status" value="1"/>
</dbReference>
<dbReference type="InterPro" id="IPR050408">
    <property type="entry name" value="HGPRT"/>
</dbReference>
<sequence length="181" mass="20943">MKEIKLRDYKFELYIEEQTILSSIKKMGEQIKRDFEGKNPLFVCVMNGSFVFASELFMTINEGYDVAFARYSSYSGTSSTMELKEHMPVSMPVEGRTVILIEDLIDTGYTMKCVKERFYELGAKEVFIAAMLQKPKALKCDVTTDYVCLEIDNEFIVGHGLDYDNMGRMYRDIYKIKSLDN</sequence>
<dbReference type="EMBL" id="JRFA01000009">
    <property type="protein sequence ID" value="KGN75074.1"/>
    <property type="molecule type" value="Genomic_DNA"/>
</dbReference>
<dbReference type="GO" id="GO:0000287">
    <property type="term" value="F:magnesium ion binding"/>
    <property type="evidence" value="ECO:0007669"/>
    <property type="project" value="TreeGrafter"/>
</dbReference>
<accession>A0A0A2EF62</accession>
<evidence type="ECO:0000313" key="4">
    <source>
        <dbReference type="EMBL" id="KGN75074.1"/>
    </source>
</evidence>